<evidence type="ECO:0000259" key="1">
    <source>
        <dbReference type="Pfam" id="PF01593"/>
    </source>
</evidence>
<dbReference type="Pfam" id="PF01593">
    <property type="entry name" value="Amino_oxidase"/>
    <property type="match status" value="1"/>
</dbReference>
<dbReference type="OrthoDB" id="2219495at2759"/>
<keyword evidence="3" id="KW-1185">Reference proteome</keyword>
<sequence>MNLRAIDVIATRLWFDKKVPCKYPANVLAGFERTAGATFFDLNALQDEYRDAPGSVLTADFYGASELLPLSDDQIVQRLVDHIRVCEPGFKGANVVDSAAVTHFSPGSHSSRPFQSTSIPNLFLAGDWVKGVDHGANGLSQERAYVTGLIAANLVVGKLQQGLPAQILDVEKDEPHIAAGRAAVEALRGLAGGLGIKSPFMS</sequence>
<evidence type="ECO:0000313" key="3">
    <source>
        <dbReference type="Proteomes" id="UP000054498"/>
    </source>
</evidence>
<dbReference type="InterPro" id="IPR002937">
    <property type="entry name" value="Amino_oxidase"/>
</dbReference>
<dbReference type="SUPFAM" id="SSF51905">
    <property type="entry name" value="FAD/NAD(P)-binding domain"/>
    <property type="match status" value="1"/>
</dbReference>
<protein>
    <recommendedName>
        <fullName evidence="1">Amine oxidase domain-containing protein</fullName>
    </recommendedName>
</protein>
<dbReference type="STRING" id="145388.A0A0D2MME5"/>
<gene>
    <name evidence="2" type="ORF">MNEG_11988</name>
</gene>
<dbReference type="AlphaFoldDB" id="A0A0D2MME5"/>
<dbReference type="InterPro" id="IPR050464">
    <property type="entry name" value="Zeta_carotene_desat/Oxidored"/>
</dbReference>
<dbReference type="PANTHER" id="PTHR42923">
    <property type="entry name" value="PROTOPORPHYRINOGEN OXIDASE"/>
    <property type="match status" value="1"/>
</dbReference>
<accession>A0A0D2MME5</accession>
<feature type="domain" description="Amine oxidase" evidence="1">
    <location>
        <begin position="10"/>
        <end position="155"/>
    </location>
</feature>
<dbReference type="RefSeq" id="XP_013894995.1">
    <property type="nucleotide sequence ID" value="XM_014039541.1"/>
</dbReference>
<dbReference type="GeneID" id="25729305"/>
<evidence type="ECO:0000313" key="2">
    <source>
        <dbReference type="EMBL" id="KIY95975.1"/>
    </source>
</evidence>
<dbReference type="InterPro" id="IPR036188">
    <property type="entry name" value="FAD/NAD-bd_sf"/>
</dbReference>
<dbReference type="Proteomes" id="UP000054498">
    <property type="component" value="Unassembled WGS sequence"/>
</dbReference>
<organism evidence="2 3">
    <name type="scientific">Monoraphidium neglectum</name>
    <dbReference type="NCBI Taxonomy" id="145388"/>
    <lineage>
        <taxon>Eukaryota</taxon>
        <taxon>Viridiplantae</taxon>
        <taxon>Chlorophyta</taxon>
        <taxon>core chlorophytes</taxon>
        <taxon>Chlorophyceae</taxon>
        <taxon>CS clade</taxon>
        <taxon>Sphaeropleales</taxon>
        <taxon>Selenastraceae</taxon>
        <taxon>Monoraphidium</taxon>
    </lineage>
</organism>
<name>A0A0D2MME5_9CHLO</name>
<dbReference type="PANTHER" id="PTHR42923:SF46">
    <property type="entry name" value="AMINE OXIDASE"/>
    <property type="match status" value="1"/>
</dbReference>
<dbReference type="EMBL" id="KK103221">
    <property type="protein sequence ID" value="KIY95975.1"/>
    <property type="molecule type" value="Genomic_DNA"/>
</dbReference>
<proteinExistence type="predicted"/>
<dbReference type="KEGG" id="mng:MNEG_11988"/>
<reference evidence="2 3" key="1">
    <citation type="journal article" date="2013" name="BMC Genomics">
        <title>Reconstruction of the lipid metabolism for the microalga Monoraphidium neglectum from its genome sequence reveals characteristics suitable for biofuel production.</title>
        <authorList>
            <person name="Bogen C."/>
            <person name="Al-Dilaimi A."/>
            <person name="Albersmeier A."/>
            <person name="Wichmann J."/>
            <person name="Grundmann M."/>
            <person name="Rupp O."/>
            <person name="Lauersen K.J."/>
            <person name="Blifernez-Klassen O."/>
            <person name="Kalinowski J."/>
            <person name="Goesmann A."/>
            <person name="Mussgnug J.H."/>
            <person name="Kruse O."/>
        </authorList>
    </citation>
    <scope>NUCLEOTIDE SEQUENCE [LARGE SCALE GENOMIC DNA]</scope>
    <source>
        <strain evidence="2 3">SAG 48.87</strain>
    </source>
</reference>
<dbReference type="GO" id="GO:0016491">
    <property type="term" value="F:oxidoreductase activity"/>
    <property type="evidence" value="ECO:0007669"/>
    <property type="project" value="InterPro"/>
</dbReference>